<evidence type="ECO:0000313" key="7">
    <source>
        <dbReference type="Proteomes" id="UP000179251"/>
    </source>
</evidence>
<dbReference type="Pfam" id="PF01934">
    <property type="entry name" value="HepT-like"/>
    <property type="match status" value="1"/>
</dbReference>
<feature type="domain" description="Polymerase beta nucleotidyltransferase" evidence="5">
    <location>
        <begin position="11"/>
        <end position="110"/>
    </location>
</feature>
<reference evidence="6 7" key="1">
    <citation type="journal article" date="2016" name="Nat. Commun.">
        <title>Thousands of microbial genomes shed light on interconnected biogeochemical processes in an aquifer system.</title>
        <authorList>
            <person name="Anantharaman K."/>
            <person name="Brown C.T."/>
            <person name="Hug L.A."/>
            <person name="Sharon I."/>
            <person name="Castelle C.J."/>
            <person name="Probst A.J."/>
            <person name="Thomas B.C."/>
            <person name="Singh A."/>
            <person name="Wilkins M.J."/>
            <person name="Karaoz U."/>
            <person name="Brodie E.L."/>
            <person name="Williams K.H."/>
            <person name="Hubbard S.S."/>
            <person name="Banfield J.F."/>
        </authorList>
    </citation>
    <scope>NUCLEOTIDE SEQUENCE [LARGE SCALE GENOMIC DNA]</scope>
</reference>
<evidence type="ECO:0000256" key="1">
    <source>
        <dbReference type="ARBA" id="ARBA00022649"/>
    </source>
</evidence>
<dbReference type="Pfam" id="PF18765">
    <property type="entry name" value="Polbeta"/>
    <property type="match status" value="1"/>
</dbReference>
<dbReference type="InterPro" id="IPR043519">
    <property type="entry name" value="NT_sf"/>
</dbReference>
<evidence type="ECO:0000313" key="6">
    <source>
        <dbReference type="EMBL" id="OGF62143.1"/>
    </source>
</evidence>
<dbReference type="CDD" id="cd05403">
    <property type="entry name" value="NT_KNTase_like"/>
    <property type="match status" value="1"/>
</dbReference>
<organism evidence="6 7">
    <name type="scientific">Candidatus Giovannonibacteria bacterium RIFCSPHIGHO2_01_FULL_45_23</name>
    <dbReference type="NCBI Taxonomy" id="1798325"/>
    <lineage>
        <taxon>Bacteria</taxon>
        <taxon>Candidatus Giovannoniibacteriota</taxon>
    </lineage>
</organism>
<dbReference type="GO" id="GO:0004540">
    <property type="term" value="F:RNA nuclease activity"/>
    <property type="evidence" value="ECO:0007669"/>
    <property type="project" value="InterPro"/>
</dbReference>
<dbReference type="GO" id="GO:0016787">
    <property type="term" value="F:hydrolase activity"/>
    <property type="evidence" value="ECO:0007669"/>
    <property type="project" value="UniProtKB-KW"/>
</dbReference>
<dbReference type="InterPro" id="IPR037038">
    <property type="entry name" value="HepT-like_sf"/>
</dbReference>
<dbReference type="InterPro" id="IPR052930">
    <property type="entry name" value="TA_antitoxin_MntA"/>
</dbReference>
<comment type="similarity">
    <text evidence="4">Belongs to the HepT RNase toxin family.</text>
</comment>
<evidence type="ECO:0000256" key="2">
    <source>
        <dbReference type="ARBA" id="ARBA00022722"/>
    </source>
</evidence>
<dbReference type="AlphaFoldDB" id="A0A1F5VFB0"/>
<keyword evidence="2" id="KW-0540">Nuclease</keyword>
<dbReference type="PANTHER" id="PTHR43852">
    <property type="entry name" value="NUCLEOTIDYLTRANSFERASE"/>
    <property type="match status" value="1"/>
</dbReference>
<sequence>MEKELKKEIAKLREYFEKREDVVMAFLFGSRAKGETNIHESSDWDVAVYFKPEGGRIERDAQKRDFSEIRRNMWSELSGILETDGIDIVVLNQAHAPIAAAAINGAPLVIKSRRIYVEFMLIVIKEAYDFYQTAHHYYEIFSRSASLNEEDAVSLERRLAFLEAELGSLPKYKGISWQQYQSDDEKRKILEKTIENLVNATIDASQIILASSRKPIPHSYRGILLEAASELAFSEKESQTFSGGAEVRNILAHEYLDYRWKDIQWFLENVAPLLPAFINEIKKFLEKNRT</sequence>
<dbReference type="Gene3D" id="3.30.460.10">
    <property type="entry name" value="Beta Polymerase, domain 2"/>
    <property type="match status" value="1"/>
</dbReference>
<evidence type="ECO:0000259" key="5">
    <source>
        <dbReference type="Pfam" id="PF18765"/>
    </source>
</evidence>
<protein>
    <recommendedName>
        <fullName evidence="5">Polymerase beta nucleotidyltransferase domain-containing protein</fullName>
    </recommendedName>
</protein>
<dbReference type="SUPFAM" id="SSF81301">
    <property type="entry name" value="Nucleotidyltransferase"/>
    <property type="match status" value="1"/>
</dbReference>
<dbReference type="InterPro" id="IPR008201">
    <property type="entry name" value="HepT-like"/>
</dbReference>
<accession>A0A1F5VFB0</accession>
<comment type="caution">
    <text evidence="6">The sequence shown here is derived from an EMBL/GenBank/DDBJ whole genome shotgun (WGS) entry which is preliminary data.</text>
</comment>
<dbReference type="PANTHER" id="PTHR43852:SF3">
    <property type="entry name" value="NUCLEOTIDYLTRANSFERASE"/>
    <property type="match status" value="1"/>
</dbReference>
<dbReference type="EMBL" id="MFHD01000022">
    <property type="protein sequence ID" value="OGF62143.1"/>
    <property type="molecule type" value="Genomic_DNA"/>
</dbReference>
<gene>
    <name evidence="6" type="ORF">A2834_02205</name>
</gene>
<dbReference type="Gene3D" id="1.20.120.580">
    <property type="entry name" value="bsu32300-like"/>
    <property type="match status" value="1"/>
</dbReference>
<dbReference type="InterPro" id="IPR041633">
    <property type="entry name" value="Polbeta"/>
</dbReference>
<dbReference type="GO" id="GO:0110001">
    <property type="term" value="C:toxin-antitoxin complex"/>
    <property type="evidence" value="ECO:0007669"/>
    <property type="project" value="InterPro"/>
</dbReference>
<dbReference type="Proteomes" id="UP000179251">
    <property type="component" value="Unassembled WGS sequence"/>
</dbReference>
<evidence type="ECO:0000256" key="4">
    <source>
        <dbReference type="ARBA" id="ARBA00024207"/>
    </source>
</evidence>
<keyword evidence="3" id="KW-0378">Hydrolase</keyword>
<keyword evidence="1" id="KW-1277">Toxin-antitoxin system</keyword>
<evidence type="ECO:0000256" key="3">
    <source>
        <dbReference type="ARBA" id="ARBA00022801"/>
    </source>
</evidence>
<name>A0A1F5VFB0_9BACT</name>
<dbReference type="STRING" id="1798325.A2834_02205"/>
<proteinExistence type="inferred from homology"/>